<keyword evidence="3" id="KW-1185">Reference proteome</keyword>
<feature type="compositionally biased region" description="Polar residues" evidence="1">
    <location>
        <begin position="94"/>
        <end position="105"/>
    </location>
</feature>
<name>A0A2U1JD86_SMIAN</name>
<dbReference type="AlphaFoldDB" id="A0A2U1JD86"/>
<dbReference type="EMBL" id="MBFU01000040">
    <property type="protein sequence ID" value="PWA02969.1"/>
    <property type="molecule type" value="Genomic_DNA"/>
</dbReference>
<protein>
    <submittedName>
        <fullName evidence="2">Uncharacterized protein</fullName>
    </submittedName>
</protein>
<organism evidence="2 3">
    <name type="scientific">Smittium angustum</name>
    <dbReference type="NCBI Taxonomy" id="133377"/>
    <lineage>
        <taxon>Eukaryota</taxon>
        <taxon>Fungi</taxon>
        <taxon>Fungi incertae sedis</taxon>
        <taxon>Zoopagomycota</taxon>
        <taxon>Kickxellomycotina</taxon>
        <taxon>Harpellomycetes</taxon>
        <taxon>Harpellales</taxon>
        <taxon>Legeriomycetaceae</taxon>
        <taxon>Smittium</taxon>
    </lineage>
</organism>
<sequence>MARNNAVYSFDKKLRDTNFYNQNKINVQQSYMKNKMMDRENYNINFQRNEKQIIFPPDQKTGIIISNKRYQDYSGINGGYCSDTPLHRILDVKNNSPGKANSDVNNTKENRRVSNYPNQKEQTSSRSNFTFSVAENDKRALVQSIENEFLETERKKRHRMNYLVRNNQNFANRNLGNSFYSTVQGTNPKESNVHTNGNKTLVKRNISLPKELDKNPEKIVENGCVFERYSPVNIPKPDAKYSKIPISFLIN</sequence>
<proteinExistence type="predicted"/>
<evidence type="ECO:0000313" key="3">
    <source>
        <dbReference type="Proteomes" id="UP000245591"/>
    </source>
</evidence>
<comment type="caution">
    <text evidence="2">The sequence shown here is derived from an EMBL/GenBank/DDBJ whole genome shotgun (WGS) entry which is preliminary data.</text>
</comment>
<evidence type="ECO:0000313" key="2">
    <source>
        <dbReference type="EMBL" id="PWA02969.1"/>
    </source>
</evidence>
<feature type="region of interest" description="Disordered" evidence="1">
    <location>
        <begin position="94"/>
        <end position="126"/>
    </location>
</feature>
<evidence type="ECO:0000256" key="1">
    <source>
        <dbReference type="SAM" id="MobiDB-lite"/>
    </source>
</evidence>
<accession>A0A2U1JD86</accession>
<reference evidence="2 3" key="1">
    <citation type="journal article" date="2018" name="MBio">
        <title>Comparative Genomics Reveals the Core Gene Toolbox for the Fungus-Insect Symbiosis.</title>
        <authorList>
            <person name="Wang Y."/>
            <person name="Stata M."/>
            <person name="Wang W."/>
            <person name="Stajich J.E."/>
            <person name="White M.M."/>
            <person name="Moncalvo J.M."/>
        </authorList>
    </citation>
    <scope>NUCLEOTIDE SEQUENCE [LARGE SCALE GENOMIC DNA]</scope>
    <source>
        <strain evidence="2 3">AUS-126-30</strain>
    </source>
</reference>
<dbReference type="Proteomes" id="UP000245591">
    <property type="component" value="Unassembled WGS sequence"/>
</dbReference>
<gene>
    <name evidence="2" type="ORF">BB558_000879</name>
</gene>
<feature type="compositionally biased region" description="Polar residues" evidence="1">
    <location>
        <begin position="113"/>
        <end position="126"/>
    </location>
</feature>